<dbReference type="SMART" id="SM00448">
    <property type="entry name" value="REC"/>
    <property type="match status" value="1"/>
</dbReference>
<dbReference type="Gene3D" id="2.40.50.1020">
    <property type="entry name" value="LytTr DNA-binding domain"/>
    <property type="match status" value="1"/>
</dbReference>
<accession>A0ABZ2YXU8</accession>
<dbReference type="Pfam" id="PF04397">
    <property type="entry name" value="LytTR"/>
    <property type="match status" value="1"/>
</dbReference>
<dbReference type="GO" id="GO:0003677">
    <property type="term" value="F:DNA binding"/>
    <property type="evidence" value="ECO:0007669"/>
    <property type="project" value="UniProtKB-KW"/>
</dbReference>
<dbReference type="Gene3D" id="3.40.50.2300">
    <property type="match status" value="1"/>
</dbReference>
<dbReference type="RefSeq" id="WP_341838861.1">
    <property type="nucleotide sequence ID" value="NZ_CP149792.1"/>
</dbReference>
<protein>
    <submittedName>
        <fullName evidence="4">LytTR family DNA-binding domain-containing protein</fullName>
    </submittedName>
</protein>
<dbReference type="InterPro" id="IPR001789">
    <property type="entry name" value="Sig_transdc_resp-reg_receiver"/>
</dbReference>
<evidence type="ECO:0000259" key="3">
    <source>
        <dbReference type="PROSITE" id="PS50930"/>
    </source>
</evidence>
<dbReference type="PANTHER" id="PTHR37299:SF1">
    <property type="entry name" value="STAGE 0 SPORULATION PROTEIN A HOMOLOG"/>
    <property type="match status" value="1"/>
</dbReference>
<feature type="domain" description="HTH LytTR-type" evidence="3">
    <location>
        <begin position="146"/>
        <end position="249"/>
    </location>
</feature>
<dbReference type="InterPro" id="IPR007492">
    <property type="entry name" value="LytTR_DNA-bd_dom"/>
</dbReference>
<keyword evidence="1" id="KW-0597">Phosphoprotein</keyword>
<proteinExistence type="predicted"/>
<dbReference type="PANTHER" id="PTHR37299">
    <property type="entry name" value="TRANSCRIPTIONAL REGULATOR-RELATED"/>
    <property type="match status" value="1"/>
</dbReference>
<evidence type="ECO:0000256" key="1">
    <source>
        <dbReference type="PROSITE-ProRule" id="PRU00169"/>
    </source>
</evidence>
<reference evidence="4 5" key="1">
    <citation type="submission" date="2024-03" db="EMBL/GenBank/DDBJ databases">
        <title>Chitinophaga caseinilytica sp. nov., a casein hydrolysing bacterium isolated from forest soil.</title>
        <authorList>
            <person name="Lee D.S."/>
            <person name="Han D.M."/>
            <person name="Baek J.H."/>
            <person name="Choi D.G."/>
            <person name="Jeon J.H."/>
            <person name="Jeon C.O."/>
        </authorList>
    </citation>
    <scope>NUCLEOTIDE SEQUENCE [LARGE SCALE GENOMIC DNA]</scope>
    <source>
        <strain evidence="4 5">KACC 19118</strain>
    </source>
</reference>
<dbReference type="Pfam" id="PF00072">
    <property type="entry name" value="Response_reg"/>
    <property type="match status" value="1"/>
</dbReference>
<feature type="modified residue" description="4-aspartylphosphate" evidence="1">
    <location>
        <position position="55"/>
    </location>
</feature>
<feature type="domain" description="Response regulatory" evidence="2">
    <location>
        <begin position="3"/>
        <end position="116"/>
    </location>
</feature>
<keyword evidence="4" id="KW-0238">DNA-binding</keyword>
<evidence type="ECO:0000313" key="4">
    <source>
        <dbReference type="EMBL" id="WZN44067.1"/>
    </source>
</evidence>
<dbReference type="EMBL" id="CP150096">
    <property type="protein sequence ID" value="WZN44067.1"/>
    <property type="molecule type" value="Genomic_DNA"/>
</dbReference>
<dbReference type="InterPro" id="IPR046947">
    <property type="entry name" value="LytR-like"/>
</dbReference>
<name>A0ABZ2YXU8_9BACT</name>
<dbReference type="InterPro" id="IPR011006">
    <property type="entry name" value="CheY-like_superfamily"/>
</dbReference>
<keyword evidence="5" id="KW-1185">Reference proteome</keyword>
<organism evidence="4 5">
    <name type="scientific">Chitinophaga caseinilytica</name>
    <dbReference type="NCBI Taxonomy" id="2267521"/>
    <lineage>
        <taxon>Bacteria</taxon>
        <taxon>Pseudomonadati</taxon>
        <taxon>Bacteroidota</taxon>
        <taxon>Chitinophagia</taxon>
        <taxon>Chitinophagales</taxon>
        <taxon>Chitinophagaceae</taxon>
        <taxon>Chitinophaga</taxon>
    </lineage>
</organism>
<sequence>MIKALIIEDEPHNRNNLRALLEKYCAQVEVVGLAADAFEARELIGRLQPKLVFLDVQLPGKDGFEMLQELGTYDFEVIFVTAFSEYGIRAIRFSAIDYLMKPLDIPELVAAVARAAERIAQKQENHNLRNLLFNLQNTQNRNDHRIAISSLKEMRMVAVQDIVRCQSENSYTFFYLSNGEKILSTTPIADYEELLAGYGFIRCHQSHLVNRKYVRSLLRSDGLALQMEDNSTVPVSRQKKDWVKTELLRN</sequence>
<dbReference type="SUPFAM" id="SSF52172">
    <property type="entry name" value="CheY-like"/>
    <property type="match status" value="1"/>
</dbReference>
<dbReference type="SMART" id="SM00850">
    <property type="entry name" value="LytTR"/>
    <property type="match status" value="1"/>
</dbReference>
<dbReference type="PROSITE" id="PS50110">
    <property type="entry name" value="RESPONSE_REGULATORY"/>
    <property type="match status" value="1"/>
</dbReference>
<gene>
    <name evidence="4" type="ORF">WJU22_14285</name>
</gene>
<evidence type="ECO:0000259" key="2">
    <source>
        <dbReference type="PROSITE" id="PS50110"/>
    </source>
</evidence>
<evidence type="ECO:0000313" key="5">
    <source>
        <dbReference type="Proteomes" id="UP001449657"/>
    </source>
</evidence>
<dbReference type="Proteomes" id="UP001449657">
    <property type="component" value="Chromosome"/>
</dbReference>
<dbReference type="PROSITE" id="PS50930">
    <property type="entry name" value="HTH_LYTTR"/>
    <property type="match status" value="1"/>
</dbReference>